<feature type="transmembrane region" description="Helical" evidence="7">
    <location>
        <begin position="103"/>
        <end position="122"/>
    </location>
</feature>
<dbReference type="AlphaFoldDB" id="V4RLX6"/>
<dbReference type="Proteomes" id="UP000017819">
    <property type="component" value="Unassembled WGS sequence"/>
</dbReference>
<organism evidence="9 10">
    <name type="scientific">Lutibaculum baratangense AMV1</name>
    <dbReference type="NCBI Taxonomy" id="631454"/>
    <lineage>
        <taxon>Bacteria</taxon>
        <taxon>Pseudomonadati</taxon>
        <taxon>Pseudomonadota</taxon>
        <taxon>Alphaproteobacteria</taxon>
        <taxon>Hyphomicrobiales</taxon>
        <taxon>Tepidamorphaceae</taxon>
        <taxon>Lutibaculum</taxon>
    </lineage>
</organism>
<dbReference type="STRING" id="631454.N177_0447"/>
<comment type="similarity">
    <text evidence="7">Belongs to the TRAP transporter large permease family.</text>
</comment>
<evidence type="ECO:0000256" key="6">
    <source>
        <dbReference type="ARBA" id="ARBA00023136"/>
    </source>
</evidence>
<feature type="transmembrane region" description="Helical" evidence="7">
    <location>
        <begin position="392"/>
        <end position="413"/>
    </location>
</feature>
<dbReference type="GO" id="GO:0022857">
    <property type="term" value="F:transmembrane transporter activity"/>
    <property type="evidence" value="ECO:0007669"/>
    <property type="project" value="UniProtKB-UniRule"/>
</dbReference>
<accession>V4RLX6</accession>
<evidence type="ECO:0000313" key="10">
    <source>
        <dbReference type="Proteomes" id="UP000017819"/>
    </source>
</evidence>
<comment type="function">
    <text evidence="7">Part of the tripartite ATP-independent periplasmic (TRAP) transport system.</text>
</comment>
<feature type="transmembrane region" description="Helical" evidence="7">
    <location>
        <begin position="313"/>
        <end position="334"/>
    </location>
</feature>
<feature type="transmembrane region" description="Helical" evidence="7">
    <location>
        <begin position="214"/>
        <end position="235"/>
    </location>
</feature>
<dbReference type="PIRSF" id="PIRSF006066">
    <property type="entry name" value="HI0050"/>
    <property type="match status" value="1"/>
</dbReference>
<dbReference type="EMBL" id="AWXZ01000012">
    <property type="protein sequence ID" value="ESR27021.1"/>
    <property type="molecule type" value="Genomic_DNA"/>
</dbReference>
<protein>
    <recommendedName>
        <fullName evidence="7">TRAP transporter large permease protein</fullName>
    </recommendedName>
</protein>
<evidence type="ECO:0000256" key="4">
    <source>
        <dbReference type="ARBA" id="ARBA00022692"/>
    </source>
</evidence>
<dbReference type="RefSeq" id="WP_023430598.1">
    <property type="nucleotide sequence ID" value="NZ_AWXZ01000012.1"/>
</dbReference>
<dbReference type="NCBIfam" id="TIGR00786">
    <property type="entry name" value="dctM"/>
    <property type="match status" value="1"/>
</dbReference>
<comment type="subcellular location">
    <subcellularLocation>
        <location evidence="1 7">Cell inner membrane</location>
        <topology evidence="1 7">Multi-pass membrane protein</topology>
    </subcellularLocation>
</comment>
<dbReference type="Pfam" id="PF06808">
    <property type="entry name" value="DctM"/>
    <property type="match status" value="1"/>
</dbReference>
<keyword evidence="10" id="KW-1185">Reference proteome</keyword>
<keyword evidence="3 7" id="KW-0997">Cell inner membrane</keyword>
<dbReference type="InterPro" id="IPR010656">
    <property type="entry name" value="DctM"/>
</dbReference>
<evidence type="ECO:0000256" key="7">
    <source>
        <dbReference type="RuleBase" id="RU369079"/>
    </source>
</evidence>
<dbReference type="PATRIC" id="fig|631454.5.peg.439"/>
<evidence type="ECO:0000256" key="3">
    <source>
        <dbReference type="ARBA" id="ARBA00022519"/>
    </source>
</evidence>
<feature type="transmembrane region" description="Helical" evidence="7">
    <location>
        <begin position="271"/>
        <end position="293"/>
    </location>
</feature>
<evidence type="ECO:0000259" key="8">
    <source>
        <dbReference type="Pfam" id="PF06808"/>
    </source>
</evidence>
<name>V4RLX6_9HYPH</name>
<feature type="transmembrane region" description="Helical" evidence="7">
    <location>
        <begin position="54"/>
        <end position="72"/>
    </location>
</feature>
<proteinExistence type="inferred from homology"/>
<feature type="transmembrane region" description="Helical" evidence="7">
    <location>
        <begin position="134"/>
        <end position="163"/>
    </location>
</feature>
<feature type="domain" description="TRAP C4-dicarboxylate transport system permease DctM subunit" evidence="8">
    <location>
        <begin position="7"/>
        <end position="416"/>
    </location>
</feature>
<keyword evidence="6 7" id="KW-0472">Membrane</keyword>
<sequence>MMTALLFVGFLVLILLRVPITMAIGLSVLAALVQAGFSDTLYIMPLQILEGVNAPSLLAIPFFIMAGNLMNIVGMTDRIFNFASALVGHFRAGLAQVNVLSSMLFAGISGAAVADVAGLGMIEIKAMRERGYPVPFAAAVTAASAIVGPIIPPSISLVIYAFLSNTSVARLFLAGVVPGALIGISLMLFNRFLAIRHDFPREERASLQTIGRTAIDGIAALVAPGIILAAMLTGTTTATEAGVLACAYTLLLGVLYRTLTMARLWEALTETMTITAVIMIIIGFSHVMGWLLAIEQVPQELAQLVLDATESRALFLLLLIAFLLFIGCFVEGVPAKLILVPVLLPLVDQFGVDRIHFGIIITMALLIGIVTPPMGIALYIVSEVGKVKFEEVALAVVPFFIPLIIALLLVTYVPGLTLWLPELVLGPQ</sequence>
<reference evidence="9 10" key="1">
    <citation type="journal article" date="2014" name="Genome Announc.">
        <title>Draft Genome Sequence of Lutibaculum baratangense Strain AMV1T, Isolated from a Mud Volcano in Andamans, India.</title>
        <authorList>
            <person name="Singh A."/>
            <person name="Sreenivas A."/>
            <person name="Sathyanarayana Reddy G."/>
            <person name="Pinnaka A.K."/>
            <person name="Shivaji S."/>
        </authorList>
    </citation>
    <scope>NUCLEOTIDE SEQUENCE [LARGE SCALE GENOMIC DNA]</scope>
    <source>
        <strain evidence="9 10">AMV1</strain>
    </source>
</reference>
<evidence type="ECO:0000313" key="9">
    <source>
        <dbReference type="EMBL" id="ESR27021.1"/>
    </source>
</evidence>
<evidence type="ECO:0000256" key="5">
    <source>
        <dbReference type="ARBA" id="ARBA00022989"/>
    </source>
</evidence>
<gene>
    <name evidence="9" type="ORF">N177_0447</name>
</gene>
<keyword evidence="2" id="KW-1003">Cell membrane</keyword>
<keyword evidence="5 7" id="KW-1133">Transmembrane helix</keyword>
<comment type="caution">
    <text evidence="7">Lacks conserved residue(s) required for the propagation of feature annotation.</text>
</comment>
<feature type="transmembrane region" description="Helical" evidence="7">
    <location>
        <begin position="355"/>
        <end position="380"/>
    </location>
</feature>
<keyword evidence="7" id="KW-0813">Transport</keyword>
<dbReference type="PANTHER" id="PTHR33362:SF3">
    <property type="entry name" value="SIALIC ACID TRAP TRANSPORTER PERMEASE PROTEIN SIAT"/>
    <property type="match status" value="1"/>
</dbReference>
<dbReference type="PANTHER" id="PTHR33362">
    <property type="entry name" value="SIALIC ACID TRAP TRANSPORTER PERMEASE PROTEIN SIAT-RELATED"/>
    <property type="match status" value="1"/>
</dbReference>
<dbReference type="eggNOG" id="COG1593">
    <property type="taxonomic scope" value="Bacteria"/>
</dbReference>
<feature type="transmembrane region" description="Helical" evidence="7">
    <location>
        <begin position="241"/>
        <end position="259"/>
    </location>
</feature>
<dbReference type="GO" id="GO:0005886">
    <property type="term" value="C:plasma membrane"/>
    <property type="evidence" value="ECO:0007669"/>
    <property type="project" value="UniProtKB-SubCell"/>
</dbReference>
<comment type="subunit">
    <text evidence="7">The complex comprises the extracytoplasmic solute receptor protein and the two transmembrane proteins.</text>
</comment>
<feature type="transmembrane region" description="Helical" evidence="7">
    <location>
        <begin position="169"/>
        <end position="193"/>
    </location>
</feature>
<keyword evidence="4 7" id="KW-0812">Transmembrane</keyword>
<dbReference type="InterPro" id="IPR004681">
    <property type="entry name" value="TRAP_DctM"/>
</dbReference>
<evidence type="ECO:0000256" key="1">
    <source>
        <dbReference type="ARBA" id="ARBA00004429"/>
    </source>
</evidence>
<comment type="caution">
    <text evidence="9">The sequence shown here is derived from an EMBL/GenBank/DDBJ whole genome shotgun (WGS) entry which is preliminary data.</text>
</comment>
<evidence type="ECO:0000256" key="2">
    <source>
        <dbReference type="ARBA" id="ARBA00022475"/>
    </source>
</evidence>